<dbReference type="Proteomes" id="UP001595583">
    <property type="component" value="Unassembled WGS sequence"/>
</dbReference>
<reference evidence="8" key="1">
    <citation type="journal article" date="2019" name="Int. J. Syst. Evol. Microbiol.">
        <title>The Global Catalogue of Microorganisms (GCM) 10K type strain sequencing project: providing services to taxonomists for standard genome sequencing and annotation.</title>
        <authorList>
            <consortium name="The Broad Institute Genomics Platform"/>
            <consortium name="The Broad Institute Genome Sequencing Center for Infectious Disease"/>
            <person name="Wu L."/>
            <person name="Ma J."/>
        </authorList>
    </citation>
    <scope>NUCLEOTIDE SEQUENCE [LARGE SCALE GENOMIC DNA]</scope>
    <source>
        <strain evidence="8">KCTC 52165</strain>
    </source>
</reference>
<keyword evidence="2" id="KW-0813">Transport</keyword>
<dbReference type="PANTHER" id="PTHR43820:SF4">
    <property type="entry name" value="HIGH-AFFINITY BRANCHED-CHAIN AMINO ACID TRANSPORT ATP-BINDING PROTEIN LIVF"/>
    <property type="match status" value="1"/>
</dbReference>
<proteinExistence type="inferred from homology"/>
<evidence type="ECO:0000256" key="4">
    <source>
        <dbReference type="ARBA" id="ARBA00022840"/>
    </source>
</evidence>
<dbReference type="SMART" id="SM00382">
    <property type="entry name" value="AAA"/>
    <property type="match status" value="1"/>
</dbReference>
<evidence type="ECO:0000313" key="7">
    <source>
        <dbReference type="EMBL" id="MFC3205550.1"/>
    </source>
</evidence>
<protein>
    <submittedName>
        <fullName evidence="7">ABC transporter ATP-binding protein</fullName>
    </submittedName>
</protein>
<evidence type="ECO:0000256" key="1">
    <source>
        <dbReference type="ARBA" id="ARBA00005417"/>
    </source>
</evidence>
<comment type="similarity">
    <text evidence="1">Belongs to the ABC transporter superfamily.</text>
</comment>
<dbReference type="InterPro" id="IPR017871">
    <property type="entry name" value="ABC_transporter-like_CS"/>
</dbReference>
<dbReference type="SUPFAM" id="SSF52540">
    <property type="entry name" value="P-loop containing nucleoside triphosphate hydrolases"/>
    <property type="match status" value="1"/>
</dbReference>
<dbReference type="EMBL" id="JBHRTK010000004">
    <property type="protein sequence ID" value="MFC3205550.1"/>
    <property type="molecule type" value="Genomic_DNA"/>
</dbReference>
<keyword evidence="8" id="KW-1185">Reference proteome</keyword>
<dbReference type="Gene3D" id="3.40.50.300">
    <property type="entry name" value="P-loop containing nucleotide triphosphate hydrolases"/>
    <property type="match status" value="1"/>
</dbReference>
<keyword evidence="5" id="KW-0029">Amino-acid transport</keyword>
<comment type="caution">
    <text evidence="7">The sequence shown here is derived from an EMBL/GenBank/DDBJ whole genome shotgun (WGS) entry which is preliminary data.</text>
</comment>
<name>A0ABV7K674_9HYPH</name>
<dbReference type="RefSeq" id="WP_378219107.1">
    <property type="nucleotide sequence ID" value="NZ_JBHRTK010000004.1"/>
</dbReference>
<accession>A0ABV7K674</accession>
<dbReference type="PROSITE" id="PS00211">
    <property type="entry name" value="ABC_TRANSPORTER_1"/>
    <property type="match status" value="1"/>
</dbReference>
<dbReference type="InterPro" id="IPR027417">
    <property type="entry name" value="P-loop_NTPase"/>
</dbReference>
<organism evidence="7 8">
    <name type="scientific">Aquamicrobium soli</name>
    <dbReference type="NCBI Taxonomy" id="1811518"/>
    <lineage>
        <taxon>Bacteria</taxon>
        <taxon>Pseudomonadati</taxon>
        <taxon>Pseudomonadota</taxon>
        <taxon>Alphaproteobacteria</taxon>
        <taxon>Hyphomicrobiales</taxon>
        <taxon>Phyllobacteriaceae</taxon>
        <taxon>Aquamicrobium</taxon>
    </lineage>
</organism>
<dbReference type="PROSITE" id="PS50893">
    <property type="entry name" value="ABC_TRANSPORTER_2"/>
    <property type="match status" value="1"/>
</dbReference>
<evidence type="ECO:0000256" key="3">
    <source>
        <dbReference type="ARBA" id="ARBA00022741"/>
    </source>
</evidence>
<gene>
    <name evidence="7" type="ORF">ACFOHJ_04940</name>
</gene>
<dbReference type="PANTHER" id="PTHR43820">
    <property type="entry name" value="HIGH-AFFINITY BRANCHED-CHAIN AMINO ACID TRANSPORT ATP-BINDING PROTEIN LIVF"/>
    <property type="match status" value="1"/>
</dbReference>
<keyword evidence="3" id="KW-0547">Nucleotide-binding</keyword>
<sequence>MLKVSGLSVAYGPIQAVRDVSFEVRQGELVSLLGSNGAGKSTTLRAVSGLIRASSGSVTIEGRNLLALAPSARVSCGIAHVPEGRRVFASMSVFENLALGGYTVPGLAMEETLGAVFDLFPLLRERRNQTSGTLSGGEQQMLAIGRALMSRPKLLIMDEPTMGLSPKMVDVILAKIDDIRRQGTTILMVEQNAMDAIRMSSRVYVMRTGGIVFEGAGDALTPDIIKALYLG</sequence>
<evidence type="ECO:0000313" key="8">
    <source>
        <dbReference type="Proteomes" id="UP001595583"/>
    </source>
</evidence>
<dbReference type="Pfam" id="PF00005">
    <property type="entry name" value="ABC_tran"/>
    <property type="match status" value="1"/>
</dbReference>
<evidence type="ECO:0000256" key="5">
    <source>
        <dbReference type="ARBA" id="ARBA00022970"/>
    </source>
</evidence>
<dbReference type="GO" id="GO:0005524">
    <property type="term" value="F:ATP binding"/>
    <property type="evidence" value="ECO:0007669"/>
    <property type="project" value="UniProtKB-KW"/>
</dbReference>
<feature type="domain" description="ABC transporter" evidence="6">
    <location>
        <begin position="2"/>
        <end position="230"/>
    </location>
</feature>
<evidence type="ECO:0000256" key="2">
    <source>
        <dbReference type="ARBA" id="ARBA00022448"/>
    </source>
</evidence>
<keyword evidence="4 7" id="KW-0067">ATP-binding</keyword>
<dbReference type="CDD" id="cd03224">
    <property type="entry name" value="ABC_TM1139_LivF_branched"/>
    <property type="match status" value="1"/>
</dbReference>
<dbReference type="InterPro" id="IPR003593">
    <property type="entry name" value="AAA+_ATPase"/>
</dbReference>
<dbReference type="InterPro" id="IPR052156">
    <property type="entry name" value="BCAA_Transport_ATP-bd_LivF"/>
</dbReference>
<dbReference type="InterPro" id="IPR003439">
    <property type="entry name" value="ABC_transporter-like_ATP-bd"/>
</dbReference>
<evidence type="ECO:0000259" key="6">
    <source>
        <dbReference type="PROSITE" id="PS50893"/>
    </source>
</evidence>